<evidence type="ECO:0000313" key="2">
    <source>
        <dbReference type="EMBL" id="PIP19389.1"/>
    </source>
</evidence>
<reference evidence="2 3" key="1">
    <citation type="submission" date="2017-09" db="EMBL/GenBank/DDBJ databases">
        <title>Depth-based differentiation of microbial function through sediment-hosted aquifers and enrichment of novel symbionts in the deep terrestrial subsurface.</title>
        <authorList>
            <person name="Probst A.J."/>
            <person name="Ladd B."/>
            <person name="Jarett J.K."/>
            <person name="Geller-Mcgrath D.E."/>
            <person name="Sieber C.M."/>
            <person name="Emerson J.B."/>
            <person name="Anantharaman K."/>
            <person name="Thomas B.C."/>
            <person name="Malmstrom R."/>
            <person name="Stieglmeier M."/>
            <person name="Klingl A."/>
            <person name="Woyke T."/>
            <person name="Ryan C.M."/>
            <person name="Banfield J.F."/>
        </authorList>
    </citation>
    <scope>NUCLEOTIDE SEQUENCE [LARGE SCALE GENOMIC DNA]</scope>
    <source>
        <strain evidence="2">CG23_combo_of_CG06-09_8_20_14_all_41_10</strain>
    </source>
</reference>
<comment type="caution">
    <text evidence="2">The sequence shown here is derived from an EMBL/GenBank/DDBJ whole genome shotgun (WGS) entry which is preliminary data.</text>
</comment>
<evidence type="ECO:0000313" key="3">
    <source>
        <dbReference type="Proteomes" id="UP000231292"/>
    </source>
</evidence>
<dbReference type="EMBL" id="PCRK01000071">
    <property type="protein sequence ID" value="PIP19389.1"/>
    <property type="molecule type" value="Genomic_DNA"/>
</dbReference>
<dbReference type="InterPro" id="IPR004860">
    <property type="entry name" value="LAGLIDADG_dom"/>
</dbReference>
<dbReference type="Proteomes" id="UP000231292">
    <property type="component" value="Unassembled WGS sequence"/>
</dbReference>
<protein>
    <recommendedName>
        <fullName evidence="1">Homing endonuclease LAGLIDADG domain-containing protein</fullName>
    </recommendedName>
</protein>
<gene>
    <name evidence="2" type="ORF">COX41_03165</name>
</gene>
<organism evidence="2 3">
    <name type="scientific">Candidatus Sherwoodlollariibacterium unditelluris</name>
    <dbReference type="NCBI Taxonomy" id="1974757"/>
    <lineage>
        <taxon>Bacteria</taxon>
        <taxon>Pseudomonadati</taxon>
        <taxon>Candidatus Omnitrophota</taxon>
        <taxon>Candidatus Sherwoodlollariibacterium</taxon>
    </lineage>
</organism>
<dbReference type="GO" id="GO:0004519">
    <property type="term" value="F:endonuclease activity"/>
    <property type="evidence" value="ECO:0007669"/>
    <property type="project" value="InterPro"/>
</dbReference>
<sequence>MKESTKAYIAGFLDGDGSIMFQLIERKDYIYGYQIRASICFYRDSNHKAGLKWIKDQIGYGYIRDRNDGVSDYTIVGYDRVKQVLRMVKSYVVFKAVHVDKALRLLIALKENQKPSPQEFLGLAKLVDSYATLNYSKKKTNNAKKLEDLLNRKGLLTPVTTDCAQAHTGHQIGPGESAA</sequence>
<dbReference type="SUPFAM" id="SSF55608">
    <property type="entry name" value="Homing endonucleases"/>
    <property type="match status" value="1"/>
</dbReference>
<name>A0A2G9YJH0_9BACT</name>
<evidence type="ECO:0000259" key="1">
    <source>
        <dbReference type="Pfam" id="PF00961"/>
    </source>
</evidence>
<dbReference type="AlphaFoldDB" id="A0A2G9YJH0"/>
<accession>A0A2G9YJH0</accession>
<dbReference type="Pfam" id="PF00961">
    <property type="entry name" value="LAGLIDADG_1"/>
    <property type="match status" value="1"/>
</dbReference>
<feature type="domain" description="Homing endonuclease LAGLIDADG" evidence="1">
    <location>
        <begin position="9"/>
        <end position="94"/>
    </location>
</feature>
<proteinExistence type="predicted"/>
<dbReference type="Gene3D" id="3.10.28.10">
    <property type="entry name" value="Homing endonucleases"/>
    <property type="match status" value="1"/>
</dbReference>
<dbReference type="InterPro" id="IPR027434">
    <property type="entry name" value="Homing_endonucl"/>
</dbReference>